<evidence type="ECO:0000313" key="3">
    <source>
        <dbReference type="Proteomes" id="UP000045824"/>
    </source>
</evidence>
<reference evidence="2 3" key="1">
    <citation type="submission" date="2015-03" db="EMBL/GenBank/DDBJ databases">
        <authorList>
            <person name="Murphy D."/>
        </authorList>
    </citation>
    <scope>NUCLEOTIDE SEQUENCE [LARGE SCALE GENOMIC DNA]</scope>
    <source>
        <strain evidence="2 3">FCF326</strain>
    </source>
</reference>
<accession>A0A0T9LB39</accession>
<gene>
    <name evidence="2" type="primary">eamB_2</name>
    <name evidence="2" type="ORF">ERS008491_02178</name>
</gene>
<evidence type="ECO:0000313" key="2">
    <source>
        <dbReference type="EMBL" id="CNE75129.1"/>
    </source>
</evidence>
<proteinExistence type="predicted"/>
<keyword evidence="1" id="KW-0472">Membrane</keyword>
<feature type="transmembrane region" description="Helical" evidence="1">
    <location>
        <begin position="50"/>
        <end position="73"/>
    </location>
</feature>
<dbReference type="AlphaFoldDB" id="A0A0T9LB39"/>
<sequence>MLPGWLSKLRKVTRHRRLQKVYQSVSGYNFIILYGITALSTFVLPYTKDALWVISVSVLLAIIGTVGNVCWAAAGHLFQAIFRHYGRALNIVLSGLLFWVAIDMLI</sequence>
<protein>
    <submittedName>
        <fullName evidence="2">Cysteine/O-acetylserine efflux protein</fullName>
    </submittedName>
</protein>
<evidence type="ECO:0000256" key="1">
    <source>
        <dbReference type="SAM" id="Phobius"/>
    </source>
</evidence>
<name>A0A0T9LB39_YERKR</name>
<keyword evidence="1" id="KW-1133">Transmembrane helix</keyword>
<feature type="transmembrane region" description="Helical" evidence="1">
    <location>
        <begin position="85"/>
        <end position="102"/>
    </location>
</feature>
<keyword evidence="1" id="KW-0812">Transmembrane</keyword>
<organism evidence="2 3">
    <name type="scientific">Yersinia kristensenii</name>
    <dbReference type="NCBI Taxonomy" id="28152"/>
    <lineage>
        <taxon>Bacteria</taxon>
        <taxon>Pseudomonadati</taxon>
        <taxon>Pseudomonadota</taxon>
        <taxon>Gammaproteobacteria</taxon>
        <taxon>Enterobacterales</taxon>
        <taxon>Yersiniaceae</taxon>
        <taxon>Yersinia</taxon>
    </lineage>
</organism>
<dbReference type="Proteomes" id="UP000045824">
    <property type="component" value="Unassembled WGS sequence"/>
</dbReference>
<feature type="transmembrane region" description="Helical" evidence="1">
    <location>
        <begin position="21"/>
        <end position="44"/>
    </location>
</feature>
<dbReference type="EMBL" id="CPYI01000007">
    <property type="protein sequence ID" value="CNE75129.1"/>
    <property type="molecule type" value="Genomic_DNA"/>
</dbReference>